<dbReference type="InterPro" id="IPR013747">
    <property type="entry name" value="ACP_syn_III_C"/>
</dbReference>
<dbReference type="GO" id="GO:0006633">
    <property type="term" value="P:fatty acid biosynthetic process"/>
    <property type="evidence" value="ECO:0007669"/>
    <property type="project" value="UniProtKB-UniRule"/>
</dbReference>
<evidence type="ECO:0000256" key="11">
    <source>
        <dbReference type="ARBA" id="ARBA00051096"/>
    </source>
</evidence>
<feature type="domain" description="Beta-ketoacyl-[acyl-carrier-protein] synthase III N-terminal" evidence="14">
    <location>
        <begin position="107"/>
        <end position="193"/>
    </location>
</feature>
<name>A0A502CPC7_9SPHN</name>
<dbReference type="Proteomes" id="UP000318413">
    <property type="component" value="Unassembled WGS sequence"/>
</dbReference>
<comment type="similarity">
    <text evidence="2 12">Belongs to the thiolase-like superfamily. FabH family.</text>
</comment>
<comment type="catalytic activity">
    <reaction evidence="11">
        <text>malonyl-[ACP] + acetyl-CoA + H(+) = 3-oxobutanoyl-[ACP] + CO2 + CoA</text>
        <dbReference type="Rhea" id="RHEA:12080"/>
        <dbReference type="Rhea" id="RHEA-COMP:9623"/>
        <dbReference type="Rhea" id="RHEA-COMP:9625"/>
        <dbReference type="ChEBI" id="CHEBI:15378"/>
        <dbReference type="ChEBI" id="CHEBI:16526"/>
        <dbReference type="ChEBI" id="CHEBI:57287"/>
        <dbReference type="ChEBI" id="CHEBI:57288"/>
        <dbReference type="ChEBI" id="CHEBI:78449"/>
        <dbReference type="ChEBI" id="CHEBI:78450"/>
        <dbReference type="EC" id="2.3.1.180"/>
    </reaction>
    <physiologicalReaction direction="left-to-right" evidence="11">
        <dbReference type="Rhea" id="RHEA:12081"/>
    </physiologicalReaction>
</comment>
<evidence type="ECO:0000256" key="8">
    <source>
        <dbReference type="ARBA" id="ARBA00023160"/>
    </source>
</evidence>
<proteinExistence type="inferred from homology"/>
<evidence type="ECO:0000256" key="12">
    <source>
        <dbReference type="HAMAP-Rule" id="MF_01815"/>
    </source>
</evidence>
<evidence type="ECO:0000256" key="7">
    <source>
        <dbReference type="ARBA" id="ARBA00023098"/>
    </source>
</evidence>
<dbReference type="FunFam" id="3.40.47.10:FF:000004">
    <property type="entry name" value="3-oxoacyl-[acyl-carrier-protein] synthase 3"/>
    <property type="match status" value="1"/>
</dbReference>
<keyword evidence="6 12" id="KW-0276">Fatty acid metabolism</keyword>
<dbReference type="GO" id="GO:0005737">
    <property type="term" value="C:cytoplasm"/>
    <property type="evidence" value="ECO:0007669"/>
    <property type="project" value="UniProtKB-SubCell"/>
</dbReference>
<dbReference type="OrthoDB" id="9815506at2"/>
<evidence type="ECO:0000256" key="3">
    <source>
        <dbReference type="ARBA" id="ARBA00012333"/>
    </source>
</evidence>
<dbReference type="EC" id="2.3.1.180" evidence="3 12"/>
<organism evidence="15 16">
    <name type="scientific">Sphingomonas oligophenolica</name>
    <dbReference type="NCBI Taxonomy" id="301154"/>
    <lineage>
        <taxon>Bacteria</taxon>
        <taxon>Pseudomonadati</taxon>
        <taxon>Pseudomonadota</taxon>
        <taxon>Alphaproteobacteria</taxon>
        <taxon>Sphingomonadales</taxon>
        <taxon>Sphingomonadaceae</taxon>
        <taxon>Sphingomonas</taxon>
    </lineage>
</organism>
<dbReference type="EMBL" id="RCZK01000003">
    <property type="protein sequence ID" value="TPG13561.1"/>
    <property type="molecule type" value="Genomic_DNA"/>
</dbReference>
<comment type="domain">
    <text evidence="12">The last Arg residue of the ACP-binding site is essential for the weak association between ACP/AcpP and FabH.</text>
</comment>
<evidence type="ECO:0000313" key="16">
    <source>
        <dbReference type="Proteomes" id="UP000318413"/>
    </source>
</evidence>
<evidence type="ECO:0000256" key="4">
    <source>
        <dbReference type="ARBA" id="ARBA00022516"/>
    </source>
</evidence>
<dbReference type="InterPro" id="IPR013751">
    <property type="entry name" value="ACP_syn_III_N"/>
</dbReference>
<evidence type="ECO:0000256" key="1">
    <source>
        <dbReference type="ARBA" id="ARBA00005194"/>
    </source>
</evidence>
<evidence type="ECO:0000313" key="15">
    <source>
        <dbReference type="EMBL" id="TPG13561.1"/>
    </source>
</evidence>
<keyword evidence="7 12" id="KW-0443">Lipid metabolism</keyword>
<dbReference type="PANTHER" id="PTHR43091">
    <property type="entry name" value="3-OXOACYL-[ACYL-CARRIER-PROTEIN] SYNTHASE"/>
    <property type="match status" value="1"/>
</dbReference>
<dbReference type="Pfam" id="PF08541">
    <property type="entry name" value="ACP_syn_III_C"/>
    <property type="match status" value="1"/>
</dbReference>
<dbReference type="NCBIfam" id="NF006829">
    <property type="entry name" value="PRK09352.1"/>
    <property type="match status" value="1"/>
</dbReference>
<keyword evidence="16" id="KW-1185">Reference proteome</keyword>
<dbReference type="Pfam" id="PF08545">
    <property type="entry name" value="ACP_syn_III"/>
    <property type="match status" value="1"/>
</dbReference>
<dbReference type="SUPFAM" id="SSF53901">
    <property type="entry name" value="Thiolase-like"/>
    <property type="match status" value="1"/>
</dbReference>
<dbReference type="HAMAP" id="MF_01815">
    <property type="entry name" value="FabH"/>
    <property type="match status" value="1"/>
</dbReference>
<comment type="subcellular location">
    <subcellularLocation>
        <location evidence="12">Cytoplasm</location>
    </subcellularLocation>
</comment>
<evidence type="ECO:0000256" key="5">
    <source>
        <dbReference type="ARBA" id="ARBA00022679"/>
    </source>
</evidence>
<dbReference type="RefSeq" id="WP_140868723.1">
    <property type="nucleotide sequence ID" value="NZ_RCZK01000003.1"/>
</dbReference>
<dbReference type="CDD" id="cd00830">
    <property type="entry name" value="KAS_III"/>
    <property type="match status" value="1"/>
</dbReference>
<protein>
    <recommendedName>
        <fullName evidence="3 12">Beta-ketoacyl-[acyl-carrier-protein] synthase III</fullName>
        <shortName evidence="12">Beta-ketoacyl-ACP synthase III</shortName>
        <shortName evidence="12">KAS III</shortName>
        <ecNumber evidence="3 12">2.3.1.180</ecNumber>
    </recommendedName>
    <alternativeName>
        <fullName evidence="12">3-oxoacyl-[acyl-carrier-protein] synthase 3</fullName>
    </alternativeName>
    <alternativeName>
        <fullName evidence="12">3-oxoacyl-[acyl-carrier-protein] synthase III</fullName>
    </alternativeName>
</protein>
<dbReference type="GO" id="GO:0004315">
    <property type="term" value="F:3-oxoacyl-[acyl-carrier-protein] synthase activity"/>
    <property type="evidence" value="ECO:0007669"/>
    <property type="project" value="InterPro"/>
</dbReference>
<reference evidence="15 16" key="1">
    <citation type="journal article" date="2019" name="Environ. Microbiol.">
        <title>Species interactions and distinct microbial communities in high Arctic permafrost affected cryosols are associated with the CH4 and CO2 gas fluxes.</title>
        <authorList>
            <person name="Altshuler I."/>
            <person name="Hamel J."/>
            <person name="Turney S."/>
            <person name="Magnuson E."/>
            <person name="Levesque R."/>
            <person name="Greer C."/>
            <person name="Whyte L.G."/>
        </authorList>
    </citation>
    <scope>NUCLEOTIDE SEQUENCE [LARGE SCALE GENOMIC DNA]</scope>
    <source>
        <strain evidence="15 16">S5.1</strain>
    </source>
</reference>
<comment type="function">
    <text evidence="12">Catalyzes the condensation reaction of fatty acid synthesis by the addition to an acyl acceptor of two carbons from malonyl-ACP. Catalyzes the first condensation reaction which initiates fatty acid synthesis and may therefore play a role in governing the total rate of fatty acid production. Possesses both acetoacetyl-ACP synthase and acetyl transacylase activities. Its substrate specificity determines the biosynthesis of branched-chain and/or straight-chain of fatty acids.</text>
</comment>
<evidence type="ECO:0000256" key="6">
    <source>
        <dbReference type="ARBA" id="ARBA00022832"/>
    </source>
</evidence>
<dbReference type="PANTHER" id="PTHR43091:SF1">
    <property type="entry name" value="BETA-KETOACYL-[ACYL-CARRIER-PROTEIN] SYNTHASE III, CHLOROPLASTIC"/>
    <property type="match status" value="1"/>
</dbReference>
<evidence type="ECO:0000256" key="9">
    <source>
        <dbReference type="ARBA" id="ARBA00023268"/>
    </source>
</evidence>
<keyword evidence="4 12" id="KW-0444">Lipid biosynthesis</keyword>
<feature type="region of interest" description="ACP-binding" evidence="12">
    <location>
        <begin position="254"/>
        <end position="258"/>
    </location>
</feature>
<evidence type="ECO:0000259" key="14">
    <source>
        <dbReference type="Pfam" id="PF08545"/>
    </source>
</evidence>
<dbReference type="GO" id="GO:0033818">
    <property type="term" value="F:beta-ketoacyl-acyl-carrier-protein synthase III activity"/>
    <property type="evidence" value="ECO:0007669"/>
    <property type="project" value="UniProtKB-UniRule"/>
</dbReference>
<dbReference type="UniPathway" id="UPA00094"/>
<evidence type="ECO:0000256" key="10">
    <source>
        <dbReference type="ARBA" id="ARBA00023315"/>
    </source>
</evidence>
<dbReference type="AlphaFoldDB" id="A0A502CPC7"/>
<comment type="subunit">
    <text evidence="12">Homodimer.</text>
</comment>
<keyword evidence="5 12" id="KW-0808">Transferase</keyword>
<gene>
    <name evidence="12" type="primary">fabH</name>
    <name evidence="15" type="ORF">EAH84_05035</name>
</gene>
<feature type="domain" description="Beta-ketoacyl-[acyl-carrier-protein] synthase III C-terminal" evidence="13">
    <location>
        <begin position="238"/>
        <end position="325"/>
    </location>
</feature>
<comment type="caution">
    <text evidence="15">The sequence shown here is derived from an EMBL/GenBank/DDBJ whole genome shotgun (WGS) entry which is preliminary data.</text>
</comment>
<feature type="active site" evidence="12">
    <location>
        <position position="283"/>
    </location>
</feature>
<keyword evidence="12" id="KW-0963">Cytoplasm</keyword>
<evidence type="ECO:0000259" key="13">
    <source>
        <dbReference type="Pfam" id="PF08541"/>
    </source>
</evidence>
<feature type="active site" evidence="12">
    <location>
        <position position="113"/>
    </location>
</feature>
<comment type="pathway">
    <text evidence="1 12">Lipid metabolism; fatty acid biosynthesis.</text>
</comment>
<keyword evidence="8 12" id="KW-0275">Fatty acid biosynthesis</keyword>
<dbReference type="InterPro" id="IPR004655">
    <property type="entry name" value="FabH"/>
</dbReference>
<accession>A0A502CPC7</accession>
<sequence>MIRSVVIGTGSALPARRVSNADLAQEVDTTDEWIVERTGIRFRHIAGPDETTGTLATDAAKAALAAAGIAAQDIDLIVLATATPDQTFPATATKVQAALGIDDCVAFDVAAVCSGFLYAVQVADSMLRTGVQRRALVIGAETFSRILDWDDRTTCVLFGDGAGAIVLEARETADDNRDGAARGILATRLHADGRHNDLLYVDGGPSTTGTVGKLRMKGREVFRHAVVNLAAVLGEVLSLAGLTAADVDWVVPHQANARILDATSRKLGLPADKVVVTVDQHANTSAASVPLALDVAVRDGRIRDGHIVVLEAMGGGFTWGAAVVRF</sequence>
<dbReference type="NCBIfam" id="TIGR00747">
    <property type="entry name" value="fabH"/>
    <property type="match status" value="1"/>
</dbReference>
<keyword evidence="9 12" id="KW-0511">Multifunctional enzyme</keyword>
<evidence type="ECO:0000256" key="2">
    <source>
        <dbReference type="ARBA" id="ARBA00008642"/>
    </source>
</evidence>
<dbReference type="Gene3D" id="3.40.47.10">
    <property type="match status" value="1"/>
</dbReference>
<keyword evidence="10 12" id="KW-0012">Acyltransferase</keyword>
<feature type="active site" evidence="12">
    <location>
        <position position="253"/>
    </location>
</feature>
<dbReference type="InterPro" id="IPR016039">
    <property type="entry name" value="Thiolase-like"/>
</dbReference>